<proteinExistence type="predicted"/>
<reference evidence="1" key="2">
    <citation type="submission" date="2015-02" db="UniProtKB">
        <authorList>
            <consortium name="EnsemblMetazoa"/>
        </authorList>
    </citation>
    <scope>IDENTIFICATION</scope>
</reference>
<dbReference type="Gene3D" id="1.10.3210.10">
    <property type="entry name" value="Hypothetical protein af1432"/>
    <property type="match status" value="1"/>
</dbReference>
<dbReference type="HOGENOM" id="CLU_840250_0_0_1"/>
<name>T1II06_STRMM</name>
<dbReference type="GO" id="GO:0006203">
    <property type="term" value="P:dGTP catabolic process"/>
    <property type="evidence" value="ECO:0007669"/>
    <property type="project" value="TreeGrafter"/>
</dbReference>
<evidence type="ECO:0000313" key="2">
    <source>
        <dbReference type="Proteomes" id="UP000014500"/>
    </source>
</evidence>
<reference evidence="2" key="1">
    <citation type="submission" date="2011-05" db="EMBL/GenBank/DDBJ databases">
        <authorList>
            <person name="Richards S.R."/>
            <person name="Qu J."/>
            <person name="Jiang H."/>
            <person name="Jhangiani S.N."/>
            <person name="Agravi P."/>
            <person name="Goodspeed R."/>
            <person name="Gross S."/>
            <person name="Mandapat C."/>
            <person name="Jackson L."/>
            <person name="Mathew T."/>
            <person name="Pu L."/>
            <person name="Thornton R."/>
            <person name="Saada N."/>
            <person name="Wilczek-Boney K.B."/>
            <person name="Lee S."/>
            <person name="Kovar C."/>
            <person name="Wu Y."/>
            <person name="Scherer S.E."/>
            <person name="Worley K.C."/>
            <person name="Muzny D.M."/>
            <person name="Gibbs R."/>
        </authorList>
    </citation>
    <scope>NUCLEOTIDE SEQUENCE</scope>
    <source>
        <strain evidence="2">Brora</strain>
    </source>
</reference>
<dbReference type="AlphaFoldDB" id="T1II06"/>
<dbReference type="PANTHER" id="PTHR11373">
    <property type="entry name" value="DEOXYNUCLEOSIDE TRIPHOSPHATE TRIPHOSPHOHYDROLASE"/>
    <property type="match status" value="1"/>
</dbReference>
<dbReference type="InterPro" id="IPR050135">
    <property type="entry name" value="dGTPase-like"/>
</dbReference>
<organism evidence="1 2">
    <name type="scientific">Strigamia maritima</name>
    <name type="common">European centipede</name>
    <name type="synonym">Geophilus maritimus</name>
    <dbReference type="NCBI Taxonomy" id="126957"/>
    <lineage>
        <taxon>Eukaryota</taxon>
        <taxon>Metazoa</taxon>
        <taxon>Ecdysozoa</taxon>
        <taxon>Arthropoda</taxon>
        <taxon>Myriapoda</taxon>
        <taxon>Chilopoda</taxon>
        <taxon>Pleurostigmophora</taxon>
        <taxon>Geophilomorpha</taxon>
        <taxon>Linotaeniidae</taxon>
        <taxon>Strigamia</taxon>
    </lineage>
</organism>
<dbReference type="STRING" id="126957.T1II06"/>
<keyword evidence="2" id="KW-1185">Reference proteome</keyword>
<dbReference type="GO" id="GO:0008832">
    <property type="term" value="F:dGTPase activity"/>
    <property type="evidence" value="ECO:0007669"/>
    <property type="project" value="TreeGrafter"/>
</dbReference>
<dbReference type="Proteomes" id="UP000014500">
    <property type="component" value="Unassembled WGS sequence"/>
</dbReference>
<dbReference type="PhylomeDB" id="T1II06"/>
<dbReference type="PANTHER" id="PTHR11373:SF4">
    <property type="entry name" value="DEOXYNUCLEOSIDE TRIPHOSPHATE TRIPHOSPHOHYDROLASE SAMHD1"/>
    <property type="match status" value="1"/>
</dbReference>
<evidence type="ECO:0000313" key="1">
    <source>
        <dbReference type="EnsemblMetazoa" id="SMAR000489-PA"/>
    </source>
</evidence>
<accession>T1II06</accession>
<dbReference type="GO" id="GO:0005634">
    <property type="term" value="C:nucleus"/>
    <property type="evidence" value="ECO:0007669"/>
    <property type="project" value="TreeGrafter"/>
</dbReference>
<dbReference type="eggNOG" id="KOG2681">
    <property type="taxonomic scope" value="Eukaryota"/>
</dbReference>
<dbReference type="EnsemblMetazoa" id="SMAR000489-RA">
    <property type="protein sequence ID" value="SMAR000489-PA"/>
    <property type="gene ID" value="SMAR000489"/>
</dbReference>
<dbReference type="EMBL" id="JH430069">
    <property type="status" value="NOT_ANNOTATED_CDS"/>
    <property type="molecule type" value="Genomic_DNA"/>
</dbReference>
<dbReference type="SUPFAM" id="SSF109604">
    <property type="entry name" value="HD-domain/PDEase-like"/>
    <property type="match status" value="1"/>
</dbReference>
<sequence>MGLFCTRLLQPGKKNSFDYDRLLQFVRVVEDEEKNKLVLAYRNKEAESISHMFHMRWHYHHRYCKHNKVVIIEQMLIDAFAAAELGDSHSNCKEYEIIQQLQREDKPEARDILNKITNRDLYRAISKTHPIGLSSEEEMNEIREKIEEIERDIKIRFINKKIYLNVDSFDYGHGSEDPFADNKIPFYSKKHVFELLCELPKLPAIRPTCFQEIQITCVSKDKLKPQIEKKIRKFYDRKIRSLRETYQANLIEHQVEKLIEEYKDRGNQVENLKRSIEAKFPDPAKKRQKKSKTEVRNTILPKTVSSYSIVSILVDLISIRIRTFLNSCVLT</sequence>
<protein>
    <submittedName>
        <fullName evidence="1">Uncharacterized protein</fullName>
    </submittedName>
</protein>
<dbReference type="Gene3D" id="3.30.70.2760">
    <property type="match status" value="1"/>
</dbReference>